<dbReference type="InterPro" id="IPR012902">
    <property type="entry name" value="N_methyl_site"/>
</dbReference>
<dbReference type="AlphaFoldDB" id="A0A1S2M4L3"/>
<keyword evidence="5 10" id="KW-0812">Transmembrane</keyword>
<dbReference type="EMBL" id="CP063356">
    <property type="protein sequence ID" value="QOY36103.1"/>
    <property type="molecule type" value="Genomic_DNA"/>
</dbReference>
<keyword evidence="14" id="KW-1185">Reference proteome</keyword>
<dbReference type="NCBIfam" id="TIGR02532">
    <property type="entry name" value="IV_pilin_GFxxxE"/>
    <property type="match status" value="1"/>
</dbReference>
<accession>A0A1S2M4L3</accession>
<keyword evidence="3 10" id="KW-1003">Cell membrane</keyword>
<gene>
    <name evidence="13" type="ORF">AWH56_026280</name>
    <name evidence="12" type="ORF">AWH56_10255</name>
</gene>
<evidence type="ECO:0000256" key="8">
    <source>
        <dbReference type="ARBA" id="ARBA00023287"/>
    </source>
</evidence>
<dbReference type="PRINTS" id="PR00813">
    <property type="entry name" value="BCTERIALGSPG"/>
</dbReference>
<dbReference type="OrthoDB" id="1798043at2"/>
<evidence type="ECO:0000256" key="6">
    <source>
        <dbReference type="ARBA" id="ARBA00022989"/>
    </source>
</evidence>
<reference evidence="13" key="4">
    <citation type="submission" date="2020-10" db="EMBL/GenBank/DDBJ databases">
        <authorList>
            <person name="Bassil N.M."/>
            <person name="Lloyd J.R."/>
        </authorList>
    </citation>
    <scope>NUCLEOTIDE SEQUENCE</scope>
    <source>
        <strain evidence="13">NB2006</strain>
    </source>
</reference>
<proteinExistence type="inferred from homology"/>
<dbReference type="NCBIfam" id="NF040999">
    <property type="entry name" value="pilin_ComGC"/>
    <property type="match status" value="1"/>
</dbReference>
<sequence>MKFSKFIKNERGFTLIEMMIVLMIISILLLIAIPNMTSNNKVANDRGCDATIDLLQAQVGAYYVENKKYPENLEALKDKFVDTTECPNGIKLILDENRKVVKLNEAD</sequence>
<dbReference type="InterPro" id="IPR016940">
    <property type="entry name" value="ComGC"/>
</dbReference>
<comment type="similarity">
    <text evidence="9 10">Belongs to the ComGC family.</text>
</comment>
<comment type="function">
    <text evidence="10">Required for transformation and DNA binding.</text>
</comment>
<dbReference type="GO" id="GO:0009986">
    <property type="term" value="C:cell surface"/>
    <property type="evidence" value="ECO:0007669"/>
    <property type="project" value="UniProtKB-SubCell"/>
</dbReference>
<evidence type="ECO:0000256" key="7">
    <source>
        <dbReference type="ARBA" id="ARBA00023136"/>
    </source>
</evidence>
<evidence type="ECO:0000313" key="12">
    <source>
        <dbReference type="EMBL" id="OIJ18807.1"/>
    </source>
</evidence>
<dbReference type="Proteomes" id="UP000180175">
    <property type="component" value="Chromosome"/>
</dbReference>
<protein>
    <recommendedName>
        <fullName evidence="10">ComG operon protein 3</fullName>
    </recommendedName>
</protein>
<name>A0A1S2M4L3_9BACI</name>
<keyword evidence="7 10" id="KW-0472">Membrane</keyword>
<feature type="propeptide" id="PRO_5035501512" evidence="11">
    <location>
        <begin position="1"/>
        <end position="12"/>
    </location>
</feature>
<reference evidence="13 14" key="3">
    <citation type="journal article" date="2019" name="Int. J. Syst. Evol. Microbiol.">
        <title>Anaerobacillus isosaccharinicus sp. nov., an alkaliphilic bacterium which degrades isosaccharinic acid.</title>
        <authorList>
            <person name="Bassil N.M."/>
            <person name="Lloyd J.R."/>
        </authorList>
    </citation>
    <scope>NUCLEOTIDE SEQUENCE [LARGE SCALE GENOMIC DNA]</scope>
    <source>
        <strain evidence="13 14">NB2006</strain>
    </source>
</reference>
<comment type="subunit">
    <text evidence="10">Homodimer.</text>
</comment>
<evidence type="ECO:0000256" key="1">
    <source>
        <dbReference type="ARBA" id="ARBA00004162"/>
    </source>
</evidence>
<organism evidence="12 14">
    <name type="scientific">Anaerobacillus isosaccharinicus</name>
    <dbReference type="NCBI Taxonomy" id="1532552"/>
    <lineage>
        <taxon>Bacteria</taxon>
        <taxon>Bacillati</taxon>
        <taxon>Bacillota</taxon>
        <taxon>Bacilli</taxon>
        <taxon>Bacillales</taxon>
        <taxon>Bacillaceae</taxon>
        <taxon>Anaerobacillus</taxon>
    </lineage>
</organism>
<keyword evidence="4 11" id="KW-0488">Methylation</keyword>
<comment type="subcellular location">
    <subcellularLocation>
        <location evidence="1">Cell membrane</location>
        <topology evidence="1">Single-pass membrane protein</topology>
    </subcellularLocation>
    <subcellularLocation>
        <location evidence="2">Cell surface</location>
    </subcellularLocation>
</comment>
<dbReference type="RefSeq" id="WP_071317060.1">
    <property type="nucleotide sequence ID" value="NZ_CP063356.2"/>
</dbReference>
<evidence type="ECO:0000256" key="3">
    <source>
        <dbReference type="ARBA" id="ARBA00022475"/>
    </source>
</evidence>
<dbReference type="SUPFAM" id="SSF54523">
    <property type="entry name" value="Pili subunits"/>
    <property type="match status" value="1"/>
</dbReference>
<reference evidence="13 14" key="2">
    <citation type="journal article" date="2017" name="Genome Announc.">
        <title>Draft Genome Sequences of Four Alkaliphilic Bacteria Belonging to the Anaerobacillus Genus.</title>
        <authorList>
            <person name="Bassil N.M."/>
            <person name="Lloyd J.R."/>
        </authorList>
    </citation>
    <scope>NUCLEOTIDE SEQUENCE [LARGE SCALE GENOMIC DNA]</scope>
    <source>
        <strain evidence="13 14">NB2006</strain>
    </source>
</reference>
<keyword evidence="10" id="KW-0813">Transport</keyword>
<dbReference type="EMBL" id="LQXD01000086">
    <property type="protein sequence ID" value="OIJ18807.1"/>
    <property type="molecule type" value="Genomic_DNA"/>
</dbReference>
<dbReference type="InterPro" id="IPR000983">
    <property type="entry name" value="Bac_GSPG_pilin"/>
</dbReference>
<dbReference type="Gene3D" id="3.30.700.10">
    <property type="entry name" value="Glycoprotein, Type 4 Pilin"/>
    <property type="match status" value="1"/>
</dbReference>
<feature type="chain" id="PRO_5035501513" description="ComG operon protein 3" evidence="11">
    <location>
        <begin position="13"/>
        <end position="107"/>
    </location>
</feature>
<dbReference type="GO" id="GO:0015627">
    <property type="term" value="C:type II protein secretion system complex"/>
    <property type="evidence" value="ECO:0007669"/>
    <property type="project" value="InterPro"/>
</dbReference>
<evidence type="ECO:0000313" key="13">
    <source>
        <dbReference type="EMBL" id="QOY36103.1"/>
    </source>
</evidence>
<evidence type="ECO:0000256" key="10">
    <source>
        <dbReference type="PIRNR" id="PIRNR029928"/>
    </source>
</evidence>
<evidence type="ECO:0000256" key="11">
    <source>
        <dbReference type="PIRSR" id="PIRSR029928-50"/>
    </source>
</evidence>
<reference evidence="12 14" key="1">
    <citation type="submission" date="2016-10" db="EMBL/GenBank/DDBJ databases">
        <title>Draft genome sequences of four alkaliphilic bacteria belonging to the Anaerobacillus genus.</title>
        <authorList>
            <person name="Bassil N.M."/>
            <person name="Lloyd J.R."/>
        </authorList>
    </citation>
    <scope>NUCLEOTIDE SEQUENCE [LARGE SCALE GENOMIC DNA]</scope>
    <source>
        <strain evidence="12 14">NB2006</strain>
    </source>
</reference>
<evidence type="ECO:0000256" key="5">
    <source>
        <dbReference type="ARBA" id="ARBA00022692"/>
    </source>
</evidence>
<dbReference type="GO" id="GO:0030420">
    <property type="term" value="P:establishment of competence for transformation"/>
    <property type="evidence" value="ECO:0007669"/>
    <property type="project" value="UniProtKB-UniRule"/>
</dbReference>
<dbReference type="GO" id="GO:0005886">
    <property type="term" value="C:plasma membrane"/>
    <property type="evidence" value="ECO:0007669"/>
    <property type="project" value="UniProtKB-SubCell"/>
</dbReference>
<evidence type="ECO:0000256" key="9">
    <source>
        <dbReference type="ARBA" id="ARBA00043982"/>
    </source>
</evidence>
<dbReference type="PROSITE" id="PS00409">
    <property type="entry name" value="PROKAR_NTER_METHYL"/>
    <property type="match status" value="1"/>
</dbReference>
<dbReference type="GO" id="GO:0015628">
    <property type="term" value="P:protein secretion by the type II secretion system"/>
    <property type="evidence" value="ECO:0007669"/>
    <property type="project" value="InterPro"/>
</dbReference>
<feature type="modified residue" description="N-methylphenylalanine" evidence="11">
    <location>
        <position position="13"/>
    </location>
</feature>
<keyword evidence="6 10" id="KW-1133">Transmembrane helix</keyword>
<feature type="transmembrane region" description="Helical" evidence="10">
    <location>
        <begin position="12"/>
        <end position="33"/>
    </location>
</feature>
<keyword evidence="8 10" id="KW-0178">Competence</keyword>
<dbReference type="InterPro" id="IPR045584">
    <property type="entry name" value="Pilin-like"/>
</dbReference>
<evidence type="ECO:0000313" key="14">
    <source>
        <dbReference type="Proteomes" id="UP000180175"/>
    </source>
</evidence>
<dbReference type="PIRSF" id="PIRSF029928">
    <property type="entry name" value="Late_competence_ComGC"/>
    <property type="match status" value="1"/>
</dbReference>
<dbReference type="Pfam" id="PF07963">
    <property type="entry name" value="N_methyl"/>
    <property type="match status" value="1"/>
</dbReference>
<evidence type="ECO:0000256" key="2">
    <source>
        <dbReference type="ARBA" id="ARBA00004241"/>
    </source>
</evidence>
<evidence type="ECO:0000256" key="4">
    <source>
        <dbReference type="ARBA" id="ARBA00022481"/>
    </source>
</evidence>
<dbReference type="KEGG" id="aia:AWH56_026280"/>